<evidence type="ECO:0000313" key="2">
    <source>
        <dbReference type="Proteomes" id="UP001500740"/>
    </source>
</evidence>
<name>A0ABP3K8B5_9BACI</name>
<sequence>MFRKKNEDFFEETDDILVVFDDGQKTSDISRISSVNEESIVVTGKYNVPYHDCEITTGPDGRIFFYRAPSESIKETKRLAELERNTILSQIANYRYQEESSVDISKIALIAVTMVSVLMLGLSSCQG</sequence>
<keyword evidence="2" id="KW-1185">Reference proteome</keyword>
<comment type="caution">
    <text evidence="1">The sequence shown here is derived from an EMBL/GenBank/DDBJ whole genome shotgun (WGS) entry which is preliminary data.</text>
</comment>
<proteinExistence type="predicted"/>
<protein>
    <submittedName>
        <fullName evidence="1">Uncharacterized protein</fullName>
    </submittedName>
</protein>
<organism evidence="1 2">
    <name type="scientific">Alkalibacillus silvisoli</name>
    <dbReference type="NCBI Taxonomy" id="392823"/>
    <lineage>
        <taxon>Bacteria</taxon>
        <taxon>Bacillati</taxon>
        <taxon>Bacillota</taxon>
        <taxon>Bacilli</taxon>
        <taxon>Bacillales</taxon>
        <taxon>Bacillaceae</taxon>
        <taxon>Alkalibacillus</taxon>
    </lineage>
</organism>
<dbReference type="Proteomes" id="UP001500740">
    <property type="component" value="Unassembled WGS sequence"/>
</dbReference>
<dbReference type="EMBL" id="BAAACZ010000030">
    <property type="protein sequence ID" value="GAA0471901.1"/>
    <property type="molecule type" value="Genomic_DNA"/>
</dbReference>
<gene>
    <name evidence="1" type="ORF">GCM10008935_29830</name>
</gene>
<accession>A0ABP3K8B5</accession>
<dbReference type="RefSeq" id="WP_343784969.1">
    <property type="nucleotide sequence ID" value="NZ_BAAACZ010000030.1"/>
</dbReference>
<evidence type="ECO:0000313" key="1">
    <source>
        <dbReference type="EMBL" id="GAA0471901.1"/>
    </source>
</evidence>
<reference evidence="2" key="1">
    <citation type="journal article" date="2019" name="Int. J. Syst. Evol. Microbiol.">
        <title>The Global Catalogue of Microorganisms (GCM) 10K type strain sequencing project: providing services to taxonomists for standard genome sequencing and annotation.</title>
        <authorList>
            <consortium name="The Broad Institute Genomics Platform"/>
            <consortium name="The Broad Institute Genome Sequencing Center for Infectious Disease"/>
            <person name="Wu L."/>
            <person name="Ma J."/>
        </authorList>
    </citation>
    <scope>NUCLEOTIDE SEQUENCE [LARGE SCALE GENOMIC DNA]</scope>
    <source>
        <strain evidence="2">JCM 14193</strain>
    </source>
</reference>